<dbReference type="InterPro" id="IPR009776">
    <property type="entry name" value="Spore_0_M"/>
</dbReference>
<dbReference type="Proteomes" id="UP000051888">
    <property type="component" value="Unassembled WGS sequence"/>
</dbReference>
<gene>
    <name evidence="1" type="ORF">AN964_24910</name>
</gene>
<name>A0A0Q3WPW1_9BACI</name>
<accession>A0A0Q3WPW1</accession>
<dbReference type="EMBL" id="LJJC01000015">
    <property type="protein sequence ID" value="KQL50855.1"/>
    <property type="molecule type" value="Genomic_DNA"/>
</dbReference>
<protein>
    <recommendedName>
        <fullName evidence="3">Sporulation-control protein</fullName>
    </recommendedName>
</protein>
<dbReference type="OrthoDB" id="2351239at2"/>
<dbReference type="STRING" id="157838.AN964_24910"/>
<evidence type="ECO:0000313" key="1">
    <source>
        <dbReference type="EMBL" id="KQL50855.1"/>
    </source>
</evidence>
<proteinExistence type="predicted"/>
<reference evidence="1 2" key="1">
    <citation type="submission" date="2015-09" db="EMBL/GenBank/DDBJ databases">
        <title>Genome sequencing project for genomic taxonomy and phylogenomics of Bacillus-like bacteria.</title>
        <authorList>
            <person name="Liu B."/>
            <person name="Wang J."/>
            <person name="Zhu Y."/>
            <person name="Liu G."/>
            <person name="Chen Q."/>
            <person name="Chen Z."/>
            <person name="Lan J."/>
            <person name="Che J."/>
            <person name="Ge C."/>
            <person name="Shi H."/>
            <person name="Pan Z."/>
            <person name="Liu X."/>
        </authorList>
    </citation>
    <scope>NUCLEOTIDE SEQUENCE [LARGE SCALE GENOMIC DNA]</scope>
    <source>
        <strain evidence="1 2">LMG 18435</strain>
    </source>
</reference>
<organism evidence="1 2">
    <name type="scientific">Heyndrickxia shackletonii</name>
    <dbReference type="NCBI Taxonomy" id="157838"/>
    <lineage>
        <taxon>Bacteria</taxon>
        <taxon>Bacillati</taxon>
        <taxon>Bacillota</taxon>
        <taxon>Bacilli</taxon>
        <taxon>Bacillales</taxon>
        <taxon>Bacillaceae</taxon>
        <taxon>Heyndrickxia</taxon>
    </lineage>
</organism>
<comment type="caution">
    <text evidence="1">The sequence shown here is derived from an EMBL/GenBank/DDBJ whole genome shotgun (WGS) entry which is preliminary data.</text>
</comment>
<keyword evidence="2" id="KW-1185">Reference proteome</keyword>
<dbReference type="AlphaFoldDB" id="A0A0Q3WPW1"/>
<dbReference type="PANTHER" id="PTHR40053">
    <property type="entry name" value="SPORULATION-CONTROL PROTEIN SPO0M"/>
    <property type="match status" value="1"/>
</dbReference>
<evidence type="ECO:0000313" key="2">
    <source>
        <dbReference type="Proteomes" id="UP000051888"/>
    </source>
</evidence>
<evidence type="ECO:0008006" key="3">
    <source>
        <dbReference type="Google" id="ProtNLM"/>
    </source>
</evidence>
<sequence length="276" mass="32851">MLKKIISNMIGNVKVDTILSKDEFALGDPFEGEVVLKGGIREQEVRNIHIYLMRRFRVAKNRTEAYPCYSFTIPVNLIMKPGEKYRCPFRFMLPIYLPVTFSKREVWVQTDVEIPHAIDPTDKDYVKLNMSSFERILTTIMIERFGFRHGYVTHHGSAQKPYLYPGHPLASLYEKRDYPVVKSYYYDVEGRFAEKYRNVSIMIGNCIEQFDLYFKLHFKNDKSLYKRVFDELSEIDQKVVYLSLNFNTMENYDLIENKIRTLLEQEDKPYYMVNDR</sequence>
<dbReference type="Pfam" id="PF07070">
    <property type="entry name" value="Spo0M"/>
    <property type="match status" value="1"/>
</dbReference>
<dbReference type="PATRIC" id="fig|157838.3.peg.5486"/>
<dbReference type="PANTHER" id="PTHR40053:SF1">
    <property type="entry name" value="SPORULATION-CONTROL PROTEIN SPO0M"/>
    <property type="match status" value="1"/>
</dbReference>
<dbReference type="RefSeq" id="WP_055742464.1">
    <property type="nucleotide sequence ID" value="NZ_JAAIWL010000041.1"/>
</dbReference>